<dbReference type="Gene3D" id="3.10.630.10">
    <property type="entry name" value="dip2346 domain like"/>
    <property type="match status" value="1"/>
</dbReference>
<proteinExistence type="predicted"/>
<gene>
    <name evidence="3" type="ORF">DORFOR_00715</name>
</gene>
<dbReference type="InterPro" id="IPR014999">
    <property type="entry name" value="DUF1846"/>
</dbReference>
<dbReference type="Gene3D" id="1.20.1570.10">
    <property type="entry name" value="dip2346 domain like"/>
    <property type="match status" value="1"/>
</dbReference>
<feature type="domain" description="DUF1846" evidence="1">
    <location>
        <begin position="21"/>
        <end position="352"/>
    </location>
</feature>
<reference evidence="3 4" key="1">
    <citation type="submission" date="2007-10" db="EMBL/GenBank/DDBJ databases">
        <title>Draft genome sequence of Dorea formicigenerans(ATCC 27755).</title>
        <authorList>
            <person name="Sudarsanam P."/>
            <person name="Ley R."/>
            <person name="Guruge J."/>
            <person name="Turnbaugh P.J."/>
            <person name="Mahowald M."/>
            <person name="Liep D."/>
            <person name="Gordon J."/>
        </authorList>
    </citation>
    <scope>NUCLEOTIDE SEQUENCE [LARGE SCALE GENOMIC DNA]</scope>
    <source>
        <strain evidence="3 4">ATCC 27755</strain>
    </source>
</reference>
<dbReference type="STRING" id="411461.DORFOR_00715"/>
<evidence type="ECO:0000313" key="4">
    <source>
        <dbReference type="Proteomes" id="UP000005359"/>
    </source>
</evidence>
<organism evidence="3 4">
    <name type="scientific">Dorea formicigenerans ATCC 27755</name>
    <dbReference type="NCBI Taxonomy" id="411461"/>
    <lineage>
        <taxon>Bacteria</taxon>
        <taxon>Bacillati</taxon>
        <taxon>Bacillota</taxon>
        <taxon>Clostridia</taxon>
        <taxon>Lachnospirales</taxon>
        <taxon>Lachnospiraceae</taxon>
        <taxon>Dorea</taxon>
    </lineage>
</organism>
<feature type="domain" description="DUF1846" evidence="2">
    <location>
        <begin position="358"/>
        <end position="506"/>
    </location>
</feature>
<dbReference type="EMBL" id="AAXA02000009">
    <property type="protein sequence ID" value="EDR48058.1"/>
    <property type="molecule type" value="Genomic_DNA"/>
</dbReference>
<dbReference type="NCBIfam" id="NF010184">
    <property type="entry name" value="PRK13663.1"/>
    <property type="match status" value="1"/>
</dbReference>
<dbReference type="Pfam" id="PF20921">
    <property type="entry name" value="DUF1846_C"/>
    <property type="match status" value="1"/>
</dbReference>
<protein>
    <submittedName>
        <fullName evidence="3">Uncharacterized protein</fullName>
    </submittedName>
</protein>
<dbReference type="InterPro" id="IPR048441">
    <property type="entry name" value="DUF1846_C"/>
</dbReference>
<evidence type="ECO:0000259" key="1">
    <source>
        <dbReference type="Pfam" id="PF08903"/>
    </source>
</evidence>
<dbReference type="InterPro" id="IPR048496">
    <property type="entry name" value="DUF1846_N"/>
</dbReference>
<comment type="caution">
    <text evidence="3">The sequence shown here is derived from an EMBL/GenBank/DDBJ whole genome shotgun (WGS) entry which is preliminary data.</text>
</comment>
<dbReference type="Proteomes" id="UP000005359">
    <property type="component" value="Unassembled WGS sequence"/>
</dbReference>
<reference evidence="3 4" key="2">
    <citation type="submission" date="2007-10" db="EMBL/GenBank/DDBJ databases">
        <authorList>
            <person name="Fulton L."/>
            <person name="Clifton S."/>
            <person name="Fulton B."/>
            <person name="Xu J."/>
            <person name="Minx P."/>
            <person name="Pepin K.H."/>
            <person name="Johnson M."/>
            <person name="Thiruvilangam P."/>
            <person name="Bhonagiri V."/>
            <person name="Nash W.E."/>
            <person name="Wang C."/>
            <person name="Mardis E.R."/>
            <person name="Wilson R.K."/>
        </authorList>
    </citation>
    <scope>NUCLEOTIDE SEQUENCE [LARGE SCALE GENOMIC DNA]</scope>
    <source>
        <strain evidence="3 4">ATCC 27755</strain>
    </source>
</reference>
<evidence type="ECO:0000259" key="2">
    <source>
        <dbReference type="Pfam" id="PF20921"/>
    </source>
</evidence>
<accession>B0G394</accession>
<dbReference type="PaxDb" id="411461-DORFOR_00715"/>
<dbReference type="Pfam" id="PF08903">
    <property type="entry name" value="DUF1846"/>
    <property type="match status" value="1"/>
</dbReference>
<dbReference type="Gene3D" id="3.40.140.40">
    <property type="entry name" value="Domain of unknown function (DUF1846), C-terminal subdomain"/>
    <property type="match status" value="1"/>
</dbReference>
<name>B0G394_9FIRM</name>
<sequence length="507" mass="57039">MNDRTHNIIQRTREDLFIMKIGFDNDKYLQMQSAHIKERISQFDNKLYLEFGGKLFDDYHASRVLPGFQPDSKLRMLDKLSDQAEIIIVISAEDIERNKIRGDLGITYDSDVLRLMNIYRDRGLYVGSVVITKYSNQESASLFKARLEKMGIRVYCHYLIAGYPTNIPVIVSENGYGKNDYIETSRPLVVVTAPGPGSGKMAVCLSQLYHELERGIRAGYAKFETFPIWNIPLKHPVNLAYEAATADLNDVNMIDPFHLEAYGETTVNYNRDVEIFPVLNAIFQRIYGESPYKSPTDMGVNMAGNCICDDEACREASKQEILRRYYESLRRLLLGQCSDNEVYTIEMLMNQAGVTIHDRKVVDAALEYEKITNGPAAAIELHDGRIIKGKTSKLLGATAAMLLNALKDLAGIEHSCHVISPEAIEPIQTLKTKYLGNKNPRLHTDEVLIALSVSAASNPLAKKALEQLPNLAGCQAHTSVMVSSVDIKQLKRLSIQATYEAKYEKRD</sequence>
<dbReference type="eggNOG" id="COG4868">
    <property type="taxonomic scope" value="Bacteria"/>
</dbReference>
<evidence type="ECO:0000313" key="3">
    <source>
        <dbReference type="EMBL" id="EDR48058.1"/>
    </source>
</evidence>
<dbReference type="PIRSF" id="PIRSF033132">
    <property type="entry name" value="DUF1846"/>
    <property type="match status" value="1"/>
</dbReference>
<dbReference type="AlphaFoldDB" id="B0G394"/>